<proteinExistence type="predicted"/>
<gene>
    <name evidence="3" type="ORF">PVAG01_07940</name>
</gene>
<keyword evidence="2" id="KW-0472">Membrane</keyword>
<protein>
    <submittedName>
        <fullName evidence="3">Uncharacterized protein</fullName>
    </submittedName>
</protein>
<sequence length="318" mass="33636">MTTTRLPEVHNGLVTKWIDFTTPGPGSASMLACSSAIYIVPGSTDMVVFDPYYGLWIGPSMKCLASEHSLWWNQHSDGVTTDINLGPFQCPGGYTTATISTIDDQSQFVGCCPSGYKFQNRLLTAGLAGQCHSSLNIDAQVTALVIVSGQWVQTVTTIKSQGVSLTGVHVNGFQFSTASESPVSTAASTTSLDIATVVMSNAPSNTGSPETSTSSGVNDASESKPQINKLSQGARIGIGIGCTLSLILFICLLGAIVVMKRKRQATRGTKISELASNNIEIWSLGTSAPSYSEAAKSNDLPLKSPVEMWVPSASEWRK</sequence>
<name>A0ABR4PDU7_9HELO</name>
<evidence type="ECO:0000256" key="1">
    <source>
        <dbReference type="SAM" id="MobiDB-lite"/>
    </source>
</evidence>
<keyword evidence="4" id="KW-1185">Reference proteome</keyword>
<organism evidence="3 4">
    <name type="scientific">Phlyctema vagabunda</name>
    <dbReference type="NCBI Taxonomy" id="108571"/>
    <lineage>
        <taxon>Eukaryota</taxon>
        <taxon>Fungi</taxon>
        <taxon>Dikarya</taxon>
        <taxon>Ascomycota</taxon>
        <taxon>Pezizomycotina</taxon>
        <taxon>Leotiomycetes</taxon>
        <taxon>Helotiales</taxon>
        <taxon>Dermateaceae</taxon>
        <taxon>Phlyctema</taxon>
    </lineage>
</organism>
<evidence type="ECO:0000256" key="2">
    <source>
        <dbReference type="SAM" id="Phobius"/>
    </source>
</evidence>
<dbReference type="EMBL" id="JBFCZG010000006">
    <property type="protein sequence ID" value="KAL3421495.1"/>
    <property type="molecule type" value="Genomic_DNA"/>
</dbReference>
<accession>A0ABR4PDU7</accession>
<evidence type="ECO:0000313" key="3">
    <source>
        <dbReference type="EMBL" id="KAL3421495.1"/>
    </source>
</evidence>
<evidence type="ECO:0000313" key="4">
    <source>
        <dbReference type="Proteomes" id="UP001629113"/>
    </source>
</evidence>
<reference evidence="3 4" key="1">
    <citation type="submission" date="2024-06" db="EMBL/GenBank/DDBJ databases">
        <title>Complete genome of Phlyctema vagabunda strain 19-DSS-EL-015.</title>
        <authorList>
            <person name="Fiorenzani C."/>
        </authorList>
    </citation>
    <scope>NUCLEOTIDE SEQUENCE [LARGE SCALE GENOMIC DNA]</scope>
    <source>
        <strain evidence="3 4">19-DSS-EL-015</strain>
    </source>
</reference>
<dbReference type="Proteomes" id="UP001629113">
    <property type="component" value="Unassembled WGS sequence"/>
</dbReference>
<feature type="region of interest" description="Disordered" evidence="1">
    <location>
        <begin position="200"/>
        <end position="224"/>
    </location>
</feature>
<comment type="caution">
    <text evidence="3">The sequence shown here is derived from an EMBL/GenBank/DDBJ whole genome shotgun (WGS) entry which is preliminary data.</text>
</comment>
<keyword evidence="2" id="KW-0812">Transmembrane</keyword>
<keyword evidence="2" id="KW-1133">Transmembrane helix</keyword>
<dbReference type="PROSITE" id="PS51257">
    <property type="entry name" value="PROKAR_LIPOPROTEIN"/>
    <property type="match status" value="1"/>
</dbReference>
<feature type="transmembrane region" description="Helical" evidence="2">
    <location>
        <begin position="236"/>
        <end position="258"/>
    </location>
</feature>